<dbReference type="VEuPathDB" id="GiardiaDB:SS50377_27641"/>
<reference evidence="2 3" key="1">
    <citation type="journal article" date="2014" name="PLoS Genet.">
        <title>The Genome of Spironucleus salmonicida Highlights a Fish Pathogen Adapted to Fluctuating Environments.</title>
        <authorList>
            <person name="Xu F."/>
            <person name="Jerlstrom-Hultqvist J."/>
            <person name="Einarsson E."/>
            <person name="Astvaldsson A."/>
            <person name="Svard S.G."/>
            <person name="Andersson J.O."/>
        </authorList>
    </citation>
    <scope>NUCLEOTIDE SEQUENCE</scope>
    <source>
        <strain evidence="3">ATCC 50377</strain>
    </source>
</reference>
<dbReference type="EMBL" id="KI546073">
    <property type="protein sequence ID" value="EST46581.1"/>
    <property type="molecule type" value="Genomic_DNA"/>
</dbReference>
<evidence type="ECO:0000313" key="4">
    <source>
        <dbReference type="Proteomes" id="UP000018208"/>
    </source>
</evidence>
<keyword evidence="4" id="KW-1185">Reference proteome</keyword>
<reference evidence="3" key="2">
    <citation type="submission" date="2020-12" db="EMBL/GenBank/DDBJ databases">
        <title>New Spironucleus salmonicida genome in near-complete chromosomes.</title>
        <authorList>
            <person name="Xu F."/>
            <person name="Kurt Z."/>
            <person name="Jimenez-Gonzalez A."/>
            <person name="Astvaldsson A."/>
            <person name="Andersson J.O."/>
            <person name="Svard S.G."/>
        </authorList>
    </citation>
    <scope>NUCLEOTIDE SEQUENCE</scope>
    <source>
        <strain evidence="3">ATCC 50377</strain>
    </source>
</reference>
<feature type="coiled-coil region" evidence="1">
    <location>
        <begin position="158"/>
        <end position="224"/>
    </location>
</feature>
<keyword evidence="1" id="KW-0175">Coiled coil</keyword>
<evidence type="ECO:0000256" key="1">
    <source>
        <dbReference type="SAM" id="Coils"/>
    </source>
</evidence>
<accession>V6LSB0</accession>
<organism evidence="2">
    <name type="scientific">Spironucleus salmonicida</name>
    <dbReference type="NCBI Taxonomy" id="348837"/>
    <lineage>
        <taxon>Eukaryota</taxon>
        <taxon>Metamonada</taxon>
        <taxon>Diplomonadida</taxon>
        <taxon>Hexamitidae</taxon>
        <taxon>Hexamitinae</taxon>
        <taxon>Spironucleus</taxon>
    </lineage>
</organism>
<gene>
    <name evidence="2" type="ORF">SS50377_13385</name>
    <name evidence="3" type="ORF">SS50377_27641</name>
</gene>
<dbReference type="Proteomes" id="UP000018208">
    <property type="component" value="Unassembled WGS sequence"/>
</dbReference>
<dbReference type="AlphaFoldDB" id="V6LSB0"/>
<proteinExistence type="predicted"/>
<sequence>MSIDNLVDANKKLRFNLHSLYQTNKILEDKNERLKESIQHSAVILKQTQSNTSHNNISTDIQLHNEQLEEQRCRYVQQQQQLNEDHSILKSQFQDAMINIHESFEQRLDQVKIDIKYISDESQQIILKTKLLQDHNDELNKLLIKRSAPSEKASRVRMAELEILIDNLQIQNQNLQQQNMLCIADIDSIKDEELSSLLEENTNLKDTIRLLQDKLQQLNAIRNQDQNIPENTDIINNNVTFIQQQFQMLQFISQGNTIRKLAEMIKLEPTEIAISQEDINRTQYDDLSKILDILNLKTKISQLKDKNSLKDQQIQKLNYKLSTIMQ</sequence>
<evidence type="ECO:0000313" key="2">
    <source>
        <dbReference type="EMBL" id="EST46581.1"/>
    </source>
</evidence>
<protein>
    <submittedName>
        <fullName evidence="2">Uncharacterized protein</fullName>
    </submittedName>
</protein>
<evidence type="ECO:0000313" key="3">
    <source>
        <dbReference type="EMBL" id="KAH0571340.1"/>
    </source>
</evidence>
<dbReference type="EMBL" id="AUWU02000007">
    <property type="protein sequence ID" value="KAH0571340.1"/>
    <property type="molecule type" value="Genomic_DNA"/>
</dbReference>
<name>V6LSB0_9EUKA</name>